<name>X1DRQ7_9ZZZZ</name>
<sequence>GLVYISYSLQDQIIVDKYHFQTSRIKFKQKVLETIINRLESIVQEELK</sequence>
<organism evidence="1">
    <name type="scientific">marine sediment metagenome</name>
    <dbReference type="NCBI Taxonomy" id="412755"/>
    <lineage>
        <taxon>unclassified sequences</taxon>
        <taxon>metagenomes</taxon>
        <taxon>ecological metagenomes</taxon>
    </lineage>
</organism>
<dbReference type="AlphaFoldDB" id="X1DRQ7"/>
<proteinExistence type="predicted"/>
<reference evidence="1" key="1">
    <citation type="journal article" date="2014" name="Front. Microbiol.">
        <title>High frequency of phylogenetically diverse reductive dehalogenase-homologous genes in deep subseafloor sedimentary metagenomes.</title>
        <authorList>
            <person name="Kawai M."/>
            <person name="Futagami T."/>
            <person name="Toyoda A."/>
            <person name="Takaki Y."/>
            <person name="Nishi S."/>
            <person name="Hori S."/>
            <person name="Arai W."/>
            <person name="Tsubouchi T."/>
            <person name="Morono Y."/>
            <person name="Uchiyama I."/>
            <person name="Ito T."/>
            <person name="Fujiyama A."/>
            <person name="Inagaki F."/>
            <person name="Takami H."/>
        </authorList>
    </citation>
    <scope>NUCLEOTIDE SEQUENCE</scope>
    <source>
        <strain evidence="1">Expedition CK06-06</strain>
    </source>
</reference>
<evidence type="ECO:0008006" key="2">
    <source>
        <dbReference type="Google" id="ProtNLM"/>
    </source>
</evidence>
<evidence type="ECO:0000313" key="1">
    <source>
        <dbReference type="EMBL" id="GAH22857.1"/>
    </source>
</evidence>
<gene>
    <name evidence="1" type="ORF">S03H2_09295</name>
</gene>
<dbReference type="EMBL" id="BARU01004690">
    <property type="protein sequence ID" value="GAH22857.1"/>
    <property type="molecule type" value="Genomic_DNA"/>
</dbReference>
<comment type="caution">
    <text evidence="1">The sequence shown here is derived from an EMBL/GenBank/DDBJ whole genome shotgun (WGS) entry which is preliminary data.</text>
</comment>
<feature type="non-terminal residue" evidence="1">
    <location>
        <position position="1"/>
    </location>
</feature>
<protein>
    <recommendedName>
        <fullName evidence="2">CinA C-terminal domain-containing protein</fullName>
    </recommendedName>
</protein>
<accession>X1DRQ7</accession>